<evidence type="ECO:0000313" key="6">
    <source>
        <dbReference type="Proteomes" id="UP000179807"/>
    </source>
</evidence>
<dbReference type="GO" id="GO:0005634">
    <property type="term" value="C:nucleus"/>
    <property type="evidence" value="ECO:0007669"/>
    <property type="project" value="TreeGrafter"/>
</dbReference>
<feature type="domain" description="Myb-like" evidence="3">
    <location>
        <begin position="80"/>
        <end position="126"/>
    </location>
</feature>
<dbReference type="GO" id="GO:0000981">
    <property type="term" value="F:DNA-binding transcription factor activity, RNA polymerase II-specific"/>
    <property type="evidence" value="ECO:0007669"/>
    <property type="project" value="TreeGrafter"/>
</dbReference>
<dbReference type="SUPFAM" id="SSF46689">
    <property type="entry name" value="Homeodomain-like"/>
    <property type="match status" value="1"/>
</dbReference>
<feature type="domain" description="HTH myb-type" evidence="4">
    <location>
        <begin position="85"/>
        <end position="125"/>
    </location>
</feature>
<dbReference type="PROSITE" id="PS50090">
    <property type="entry name" value="MYB_LIKE"/>
    <property type="match status" value="2"/>
</dbReference>
<dbReference type="InterPro" id="IPR009057">
    <property type="entry name" value="Homeodomain-like_sf"/>
</dbReference>
<reference evidence="5" key="1">
    <citation type="submission" date="2016-10" db="EMBL/GenBank/DDBJ databases">
        <authorList>
            <person name="Benchimol M."/>
            <person name="Almeida L.G."/>
            <person name="Vasconcelos A.T."/>
            <person name="Perreira-Neves A."/>
            <person name="Rosa I.A."/>
            <person name="Tasca T."/>
            <person name="Bogo M.R."/>
            <person name="de Souza W."/>
        </authorList>
    </citation>
    <scope>NUCLEOTIDE SEQUENCE [LARGE SCALE GENOMIC DNA]</scope>
    <source>
        <strain evidence="5">K</strain>
    </source>
</reference>
<keyword evidence="1" id="KW-0677">Repeat</keyword>
<dbReference type="PROSITE" id="PS51294">
    <property type="entry name" value="HTH_MYB"/>
    <property type="match status" value="2"/>
</dbReference>
<dbReference type="InterPro" id="IPR050560">
    <property type="entry name" value="MYB_TF"/>
</dbReference>
<dbReference type="Gene3D" id="1.10.10.60">
    <property type="entry name" value="Homeodomain-like"/>
    <property type="match status" value="2"/>
</dbReference>
<evidence type="ECO:0000259" key="3">
    <source>
        <dbReference type="PROSITE" id="PS50090"/>
    </source>
</evidence>
<dbReference type="GeneID" id="94843110"/>
<accession>A0A1J4JUK0</accession>
<evidence type="ECO:0000313" key="5">
    <source>
        <dbReference type="EMBL" id="OHT00925.1"/>
    </source>
</evidence>
<dbReference type="EMBL" id="MLAK01000932">
    <property type="protein sequence ID" value="OHT00925.1"/>
    <property type="molecule type" value="Genomic_DNA"/>
</dbReference>
<protein>
    <submittedName>
        <fullName evidence="5">Myb-like transcription factor</fullName>
    </submittedName>
</protein>
<evidence type="ECO:0000256" key="1">
    <source>
        <dbReference type="ARBA" id="ARBA00022737"/>
    </source>
</evidence>
<comment type="caution">
    <text evidence="5">The sequence shown here is derived from an EMBL/GenBank/DDBJ whole genome shotgun (WGS) entry which is preliminary data.</text>
</comment>
<dbReference type="InterPro" id="IPR017930">
    <property type="entry name" value="Myb_dom"/>
</dbReference>
<sequence length="218" mass="25457">MKKSYPFMKKLQTLCSHHFLSYLMQQISMKGCKSRWSTEEDELLIKSVNDNGTSNWTLVSSYLKNRTGKQCRERWANHLNPILIKDEWTIDDDALLIKLVNLYGHQWSTITKGFRGRSINSVKNRFGWLKRHTNYFNNLYLSNLTRQTNKRLPEVILCHTDNSDSDNQINNSMTGKYSFLSNTYSFPKNTNRTVFPQLSDLIPFESKSDFSISAILAH</sequence>
<name>A0A1J4JUK0_9EUKA</name>
<feature type="domain" description="Myb-like" evidence="3">
    <location>
        <begin position="33"/>
        <end position="79"/>
    </location>
</feature>
<dbReference type="CDD" id="cd00167">
    <property type="entry name" value="SANT"/>
    <property type="match status" value="2"/>
</dbReference>
<proteinExistence type="predicted"/>
<dbReference type="FunFam" id="1.10.10.60:FF:000010">
    <property type="entry name" value="Transcriptional activator Myb isoform A"/>
    <property type="match status" value="1"/>
</dbReference>
<evidence type="ECO:0000259" key="4">
    <source>
        <dbReference type="PROSITE" id="PS51294"/>
    </source>
</evidence>
<dbReference type="AlphaFoldDB" id="A0A1J4JUK0"/>
<organism evidence="5 6">
    <name type="scientific">Tritrichomonas foetus</name>
    <dbReference type="NCBI Taxonomy" id="1144522"/>
    <lineage>
        <taxon>Eukaryota</taxon>
        <taxon>Metamonada</taxon>
        <taxon>Parabasalia</taxon>
        <taxon>Tritrichomonadida</taxon>
        <taxon>Tritrichomonadidae</taxon>
        <taxon>Tritrichomonas</taxon>
    </lineage>
</organism>
<keyword evidence="6" id="KW-1185">Reference proteome</keyword>
<dbReference type="PANTHER" id="PTHR45614:SF299">
    <property type="entry name" value="MYB-LIKE DNA-BINDING DOMAIN CONTAINING PROTEIN"/>
    <property type="match status" value="1"/>
</dbReference>
<evidence type="ECO:0000256" key="2">
    <source>
        <dbReference type="ARBA" id="ARBA00023125"/>
    </source>
</evidence>
<keyword evidence="2" id="KW-0238">DNA-binding</keyword>
<dbReference type="PANTHER" id="PTHR45614">
    <property type="entry name" value="MYB PROTEIN-RELATED"/>
    <property type="match status" value="1"/>
</dbReference>
<gene>
    <name evidence="5" type="ORF">TRFO_32276</name>
</gene>
<dbReference type="SMART" id="SM00717">
    <property type="entry name" value="SANT"/>
    <property type="match status" value="2"/>
</dbReference>
<feature type="domain" description="HTH myb-type" evidence="4">
    <location>
        <begin position="33"/>
        <end position="83"/>
    </location>
</feature>
<dbReference type="Proteomes" id="UP000179807">
    <property type="component" value="Unassembled WGS sequence"/>
</dbReference>
<dbReference type="VEuPathDB" id="TrichDB:TRFO_32276"/>
<dbReference type="RefSeq" id="XP_068354061.1">
    <property type="nucleotide sequence ID" value="XM_068508406.1"/>
</dbReference>
<dbReference type="Pfam" id="PF00249">
    <property type="entry name" value="Myb_DNA-binding"/>
    <property type="match status" value="2"/>
</dbReference>
<dbReference type="InterPro" id="IPR001005">
    <property type="entry name" value="SANT/Myb"/>
</dbReference>
<dbReference type="OrthoDB" id="2143914at2759"/>
<dbReference type="GO" id="GO:0000978">
    <property type="term" value="F:RNA polymerase II cis-regulatory region sequence-specific DNA binding"/>
    <property type="evidence" value="ECO:0007669"/>
    <property type="project" value="TreeGrafter"/>
</dbReference>